<keyword evidence="2" id="KW-1185">Reference proteome</keyword>
<sequence>MARDTGFPDADAENDFTRMRRHAEMSRLMAWFTRQPADVNTVLPFDEVVAALGRVGETALGLQQVEVSTIVGSVDRTRDFDRYFRPTSSRIRERWQRLAAAQRRGESVPPVQLYRVGSMHFVLDGHHRVSIAIARHFRTIDAYVTEIHTRISADGINVTSDLLLKDHRRLFLSRVPLPSAQAEAIRLADPFDYAELAENVEAWGFRLSQELGEYLGRAEVARRWFGEEFLPVVRMARRAEIRTDLESDAELYMWLACERYRLVRKHIWDDEIIRKLHEQGHRRRR</sequence>
<dbReference type="RefSeq" id="WP_235723825.1">
    <property type="nucleotide sequence ID" value="NZ_JAPKFM010000012.1"/>
</dbReference>
<organism evidence="1 2">
    <name type="scientific">Gordonia aquimaris</name>
    <dbReference type="NCBI Taxonomy" id="2984863"/>
    <lineage>
        <taxon>Bacteria</taxon>
        <taxon>Bacillati</taxon>
        <taxon>Actinomycetota</taxon>
        <taxon>Actinomycetes</taxon>
        <taxon>Mycobacteriales</taxon>
        <taxon>Gordoniaceae</taxon>
        <taxon>Gordonia</taxon>
    </lineage>
</organism>
<evidence type="ECO:0000313" key="1">
    <source>
        <dbReference type="EMBL" id="MCX2964997.1"/>
    </source>
</evidence>
<dbReference type="Proteomes" id="UP001143347">
    <property type="component" value="Unassembled WGS sequence"/>
</dbReference>
<reference evidence="1" key="1">
    <citation type="submission" date="2022-10" db="EMBL/GenBank/DDBJ databases">
        <title>WGS of marine actinomycetes from Thailand.</title>
        <authorList>
            <person name="Thawai C."/>
        </authorList>
    </citation>
    <scope>NUCLEOTIDE SEQUENCE</scope>
    <source>
        <strain evidence="1">SW21</strain>
    </source>
</reference>
<dbReference type="SUPFAM" id="SSF110849">
    <property type="entry name" value="ParB/Sulfiredoxin"/>
    <property type="match status" value="1"/>
</dbReference>
<name>A0A9X3D5A0_9ACTN</name>
<gene>
    <name evidence="1" type="ORF">OSB52_12940</name>
</gene>
<dbReference type="EMBL" id="JAPKFM010000012">
    <property type="protein sequence ID" value="MCX2964997.1"/>
    <property type="molecule type" value="Genomic_DNA"/>
</dbReference>
<dbReference type="AlphaFoldDB" id="A0A9X3D5A0"/>
<dbReference type="InterPro" id="IPR036086">
    <property type="entry name" value="ParB/Sulfiredoxin_sf"/>
</dbReference>
<comment type="caution">
    <text evidence="1">The sequence shown here is derived from an EMBL/GenBank/DDBJ whole genome shotgun (WGS) entry which is preliminary data.</text>
</comment>
<evidence type="ECO:0000313" key="2">
    <source>
        <dbReference type="Proteomes" id="UP001143347"/>
    </source>
</evidence>
<protein>
    <submittedName>
        <fullName evidence="1">Chromosome partitioning protein ParB</fullName>
    </submittedName>
</protein>
<accession>A0A9X3D5A0</accession>
<proteinExistence type="predicted"/>